<reference evidence="2" key="1">
    <citation type="submission" date="2018-05" db="EMBL/GenBank/DDBJ databases">
        <authorList>
            <person name="Lanie J.A."/>
            <person name="Ng W.-L."/>
            <person name="Kazmierczak K.M."/>
            <person name="Andrzejewski T.M."/>
            <person name="Davidsen T.M."/>
            <person name="Wayne K.J."/>
            <person name="Tettelin H."/>
            <person name="Glass J.I."/>
            <person name="Rusch D."/>
            <person name="Podicherti R."/>
            <person name="Tsui H.-C.T."/>
            <person name="Winkler M.E."/>
        </authorList>
    </citation>
    <scope>NUCLEOTIDE SEQUENCE</scope>
</reference>
<protein>
    <recommendedName>
        <fullName evidence="1">ThuA-like domain-containing protein</fullName>
    </recommendedName>
</protein>
<evidence type="ECO:0000313" key="2">
    <source>
        <dbReference type="EMBL" id="SUZ70078.1"/>
    </source>
</evidence>
<feature type="domain" description="ThuA-like" evidence="1">
    <location>
        <begin position="2"/>
        <end position="228"/>
    </location>
</feature>
<feature type="non-terminal residue" evidence="2">
    <location>
        <position position="1"/>
    </location>
</feature>
<dbReference type="Pfam" id="PF06283">
    <property type="entry name" value="ThuA"/>
    <property type="match status" value="1"/>
</dbReference>
<accession>A0A381PU83</accession>
<dbReference type="AlphaFoldDB" id="A0A381PU83"/>
<dbReference type="SUPFAM" id="SSF52317">
    <property type="entry name" value="Class I glutamine amidotransferase-like"/>
    <property type="match status" value="1"/>
</dbReference>
<dbReference type="InterPro" id="IPR029010">
    <property type="entry name" value="ThuA-like"/>
</dbReference>
<sequence length="230" mass="24796">VKLLVITGGRHPYEESTPVLEGFLKSAGHDVTATENASVLADVAGMAAYDALVFNTRRENAADFAEMKLSEDQQNGIINYVSSGKGFVCLHISGCGADYWSEFAEITGGGWVTGTSFHPPYGNVNVKVSNASHVAVAGVSDFSTEDELYMGIDYKGGNDVFLEATSVEGTWPWGPDRTETHMPAGTFPLAWTRSYGQGKVFSLLLGHDGKSFQSPEFQKIVLNGVQWVTD</sequence>
<proteinExistence type="predicted"/>
<dbReference type="Gene3D" id="3.40.50.880">
    <property type="match status" value="1"/>
</dbReference>
<evidence type="ECO:0000259" key="1">
    <source>
        <dbReference type="Pfam" id="PF06283"/>
    </source>
</evidence>
<gene>
    <name evidence="2" type="ORF">METZ01_LOCUS22932</name>
</gene>
<name>A0A381PU83_9ZZZZ</name>
<dbReference type="PANTHER" id="PTHR40469">
    <property type="entry name" value="SECRETED GLYCOSYL HYDROLASE"/>
    <property type="match status" value="1"/>
</dbReference>
<organism evidence="2">
    <name type="scientific">marine metagenome</name>
    <dbReference type="NCBI Taxonomy" id="408172"/>
    <lineage>
        <taxon>unclassified sequences</taxon>
        <taxon>metagenomes</taxon>
        <taxon>ecological metagenomes</taxon>
    </lineage>
</organism>
<dbReference type="EMBL" id="UINC01001080">
    <property type="protein sequence ID" value="SUZ70078.1"/>
    <property type="molecule type" value="Genomic_DNA"/>
</dbReference>
<dbReference type="InterPro" id="IPR029062">
    <property type="entry name" value="Class_I_gatase-like"/>
</dbReference>
<dbReference type="PANTHER" id="PTHR40469:SF2">
    <property type="entry name" value="GALACTOSE-BINDING DOMAIN-LIKE SUPERFAMILY PROTEIN"/>
    <property type="match status" value="1"/>
</dbReference>